<feature type="region of interest" description="Disordered" evidence="2">
    <location>
        <begin position="277"/>
        <end position="317"/>
    </location>
</feature>
<dbReference type="OrthoDB" id="27934at2759"/>
<dbReference type="AlphaFoldDB" id="A0A1Y2GKE6"/>
<evidence type="ECO:0000313" key="4">
    <source>
        <dbReference type="Proteomes" id="UP000193648"/>
    </source>
</evidence>
<gene>
    <name evidence="3" type="ORF">BCR41DRAFT_388143</name>
</gene>
<reference evidence="3 4" key="1">
    <citation type="submission" date="2016-07" db="EMBL/GenBank/DDBJ databases">
        <title>Pervasive Adenine N6-methylation of Active Genes in Fungi.</title>
        <authorList>
            <consortium name="DOE Joint Genome Institute"/>
            <person name="Mondo S.J."/>
            <person name="Dannebaum R.O."/>
            <person name="Kuo R.C."/>
            <person name="Labutti K."/>
            <person name="Haridas S."/>
            <person name="Kuo A."/>
            <person name="Salamov A."/>
            <person name="Ahrendt S.R."/>
            <person name="Lipzen A."/>
            <person name="Sullivan W."/>
            <person name="Andreopoulos W.B."/>
            <person name="Clum A."/>
            <person name="Lindquist E."/>
            <person name="Daum C."/>
            <person name="Ramamoorthy G.K."/>
            <person name="Gryganskyi A."/>
            <person name="Culley D."/>
            <person name="Magnuson J.K."/>
            <person name="James T.Y."/>
            <person name="O'Malley M.A."/>
            <person name="Stajich J.E."/>
            <person name="Spatafora J.W."/>
            <person name="Visel A."/>
            <person name="Grigoriev I.V."/>
        </authorList>
    </citation>
    <scope>NUCLEOTIDE SEQUENCE [LARGE SCALE GENOMIC DNA]</scope>
    <source>
        <strain evidence="3 4">NRRL 3116</strain>
    </source>
</reference>
<feature type="compositionally biased region" description="Basic and acidic residues" evidence="2">
    <location>
        <begin position="35"/>
        <end position="60"/>
    </location>
</feature>
<accession>A0A1Y2GKE6</accession>
<dbReference type="EMBL" id="MCFF01000032">
    <property type="protein sequence ID" value="ORZ10032.1"/>
    <property type="molecule type" value="Genomic_DNA"/>
</dbReference>
<protein>
    <recommendedName>
        <fullName evidence="5">Swi5-dependent recombination DNA repair protein 1 homolog</fullName>
    </recommendedName>
</protein>
<name>A0A1Y2GKE6_9FUNG</name>
<feature type="coiled-coil region" evidence="1">
    <location>
        <begin position="198"/>
        <end position="239"/>
    </location>
</feature>
<dbReference type="Gene3D" id="6.10.140.1020">
    <property type="match status" value="1"/>
</dbReference>
<evidence type="ECO:0000256" key="2">
    <source>
        <dbReference type="SAM" id="MobiDB-lite"/>
    </source>
</evidence>
<dbReference type="RefSeq" id="XP_021879122.1">
    <property type="nucleotide sequence ID" value="XM_022027966.1"/>
</dbReference>
<organism evidence="3 4">
    <name type="scientific">Lobosporangium transversale</name>
    <dbReference type="NCBI Taxonomy" id="64571"/>
    <lineage>
        <taxon>Eukaryota</taxon>
        <taxon>Fungi</taxon>
        <taxon>Fungi incertae sedis</taxon>
        <taxon>Mucoromycota</taxon>
        <taxon>Mortierellomycotina</taxon>
        <taxon>Mortierellomycetes</taxon>
        <taxon>Mortierellales</taxon>
        <taxon>Mortierellaceae</taxon>
        <taxon>Lobosporangium</taxon>
    </lineage>
</organism>
<comment type="caution">
    <text evidence="3">The sequence shown here is derived from an EMBL/GenBank/DDBJ whole genome shotgun (WGS) entry which is preliminary data.</text>
</comment>
<dbReference type="GO" id="GO:0006310">
    <property type="term" value="P:DNA recombination"/>
    <property type="evidence" value="ECO:0007669"/>
    <property type="project" value="TreeGrafter"/>
</dbReference>
<sequence length="405" mass="45092">MTLASNTIQGPILMPESLSTSTLSRPVMDGLIPTADHHPSCHETDSSKGKKMDSKDDALHQKPTTAGALPNPSSARVFSNQKRKRESTEKSSSSSLHKPFRSPVRLMANDLTSTCRIVSSRHNLHADTVSTTKVCDLHDETFINSIKTNTPELLATTPTEEPSIVRTTKPILRQRVGVGMQKAFRSPVISRQNQASNLKRAKNTVNSQVTQIQALQTKMKELESSIRKARQVLHLQEANDAPLQELIDRWRKVSIEGAQVLLEKYLAQEQFFGGGSGESQSLWDQDSTPVASSWGRSLTNTSSSQDRQQKQKRQQGLTEMDLEQLDAMEECMEIQDVQQDLPTVEEAIRLRSVPDKHMGYGGEAALVKMTPMLKLLRSLGIDPAIIGYDVEQDTFTNDEHVHQNM</sequence>
<evidence type="ECO:0000256" key="1">
    <source>
        <dbReference type="SAM" id="Coils"/>
    </source>
</evidence>
<proteinExistence type="predicted"/>
<dbReference type="GeneID" id="33569809"/>
<keyword evidence="4" id="KW-1185">Reference proteome</keyword>
<dbReference type="Proteomes" id="UP000193648">
    <property type="component" value="Unassembled WGS sequence"/>
</dbReference>
<feature type="region of interest" description="Disordered" evidence="2">
    <location>
        <begin position="24"/>
        <end position="101"/>
    </location>
</feature>
<dbReference type="InParanoid" id="A0A1Y2GKE6"/>
<keyword evidence="1" id="KW-0175">Coiled coil</keyword>
<dbReference type="PANTHER" id="PTHR28527">
    <property type="entry name" value="MATING-TYPE SWITCHING PROTEIN SWI2-RELATED"/>
    <property type="match status" value="1"/>
</dbReference>
<dbReference type="PANTHER" id="PTHR28527:SF1">
    <property type="entry name" value="SWI5-DEPENDENT RECOMBINATION DNA REPAIR PROTEIN 1"/>
    <property type="match status" value="1"/>
</dbReference>
<dbReference type="FunCoup" id="A0A1Y2GKE6">
    <property type="interactions" value="112"/>
</dbReference>
<feature type="compositionally biased region" description="Polar residues" evidence="2">
    <location>
        <begin position="282"/>
        <end position="301"/>
    </location>
</feature>
<evidence type="ECO:0008006" key="5">
    <source>
        <dbReference type="Google" id="ProtNLM"/>
    </source>
</evidence>
<evidence type="ECO:0000313" key="3">
    <source>
        <dbReference type="EMBL" id="ORZ10032.1"/>
    </source>
</evidence>
<feature type="compositionally biased region" description="Polar residues" evidence="2">
    <location>
        <begin position="71"/>
        <end position="80"/>
    </location>
</feature>